<proteinExistence type="predicted"/>
<reference evidence="2" key="1">
    <citation type="journal article" date="2023" name="Nat. Plants">
        <title>Single-cell RNA sequencing provides a high-resolution roadmap for understanding the multicellular compartmentation of specialized metabolism.</title>
        <authorList>
            <person name="Sun S."/>
            <person name="Shen X."/>
            <person name="Li Y."/>
            <person name="Li Y."/>
            <person name="Wang S."/>
            <person name="Li R."/>
            <person name="Zhang H."/>
            <person name="Shen G."/>
            <person name="Guo B."/>
            <person name="Wei J."/>
            <person name="Xu J."/>
            <person name="St-Pierre B."/>
            <person name="Chen S."/>
            <person name="Sun C."/>
        </authorList>
    </citation>
    <scope>NUCLEOTIDE SEQUENCE [LARGE SCALE GENOMIC DNA]</scope>
</reference>
<comment type="caution">
    <text evidence="1">The sequence shown here is derived from an EMBL/GenBank/DDBJ whole genome shotgun (WGS) entry which is preliminary data.</text>
</comment>
<gene>
    <name evidence="1" type="ORF">M9H77_17791</name>
</gene>
<dbReference type="EMBL" id="CM044704">
    <property type="protein sequence ID" value="KAI5667938.1"/>
    <property type="molecule type" value="Genomic_DNA"/>
</dbReference>
<organism evidence="1 2">
    <name type="scientific">Catharanthus roseus</name>
    <name type="common">Madagascar periwinkle</name>
    <name type="synonym">Vinca rosea</name>
    <dbReference type="NCBI Taxonomy" id="4058"/>
    <lineage>
        <taxon>Eukaryota</taxon>
        <taxon>Viridiplantae</taxon>
        <taxon>Streptophyta</taxon>
        <taxon>Embryophyta</taxon>
        <taxon>Tracheophyta</taxon>
        <taxon>Spermatophyta</taxon>
        <taxon>Magnoliopsida</taxon>
        <taxon>eudicotyledons</taxon>
        <taxon>Gunneridae</taxon>
        <taxon>Pentapetalae</taxon>
        <taxon>asterids</taxon>
        <taxon>lamiids</taxon>
        <taxon>Gentianales</taxon>
        <taxon>Apocynaceae</taxon>
        <taxon>Rauvolfioideae</taxon>
        <taxon>Vinceae</taxon>
        <taxon>Catharanthinae</taxon>
        <taxon>Catharanthus</taxon>
    </lineage>
</organism>
<dbReference type="Proteomes" id="UP001060085">
    <property type="component" value="Linkage Group LG04"/>
</dbReference>
<keyword evidence="2" id="KW-1185">Reference proteome</keyword>
<name>A0ACC0B5L4_CATRO</name>
<accession>A0ACC0B5L4</accession>
<evidence type="ECO:0000313" key="2">
    <source>
        <dbReference type="Proteomes" id="UP001060085"/>
    </source>
</evidence>
<sequence length="128" mass="14054">MTSKSRNDEKGMKTEWKQKHSTKRQQLSRMAGQPTIDGRCREWQGNCNPRPTTDGRTHPCAGGSLPIFLFLSALPIAPKKIVASLSNSKSKRARVERTSPNPTPNVLHFPNISQTLPGNGSPLGPLLI</sequence>
<evidence type="ECO:0000313" key="1">
    <source>
        <dbReference type="EMBL" id="KAI5667938.1"/>
    </source>
</evidence>
<protein>
    <submittedName>
        <fullName evidence="1">Uncharacterized protein</fullName>
    </submittedName>
</protein>